<protein>
    <submittedName>
        <fullName evidence="1">Uncharacterized protein</fullName>
    </submittedName>
</protein>
<sequence>MEKPRCITCVINRANGLRALETLPRISVEPVISAEWYSARATDDDIAGEAGAEMKTGPGLSRSYDRQTTFCLRRPAIALPAAFGCYRAVTSATGFAA</sequence>
<proteinExistence type="predicted"/>
<evidence type="ECO:0000313" key="1">
    <source>
        <dbReference type="EMBL" id="VUC22920.1"/>
    </source>
</evidence>
<organism evidence="1 2">
    <name type="scientific">Bionectria ochroleuca</name>
    <name type="common">Gliocladium roseum</name>
    <dbReference type="NCBI Taxonomy" id="29856"/>
    <lineage>
        <taxon>Eukaryota</taxon>
        <taxon>Fungi</taxon>
        <taxon>Dikarya</taxon>
        <taxon>Ascomycota</taxon>
        <taxon>Pezizomycotina</taxon>
        <taxon>Sordariomycetes</taxon>
        <taxon>Hypocreomycetidae</taxon>
        <taxon>Hypocreales</taxon>
        <taxon>Bionectriaceae</taxon>
        <taxon>Clonostachys</taxon>
    </lineage>
</organism>
<reference evidence="1 2" key="1">
    <citation type="submission" date="2019-06" db="EMBL/GenBank/DDBJ databases">
        <authorList>
            <person name="Broberg M."/>
        </authorList>
    </citation>
    <scope>NUCLEOTIDE SEQUENCE [LARGE SCALE GENOMIC DNA]</scope>
</reference>
<keyword evidence="2" id="KW-1185">Reference proteome</keyword>
<name>A0ABY6TWT3_BIOOC</name>
<comment type="caution">
    <text evidence="1">The sequence shown here is derived from an EMBL/GenBank/DDBJ whole genome shotgun (WGS) entry which is preliminary data.</text>
</comment>
<dbReference type="Proteomes" id="UP000766486">
    <property type="component" value="Unassembled WGS sequence"/>
</dbReference>
<dbReference type="EMBL" id="CABFNS010000698">
    <property type="protein sequence ID" value="VUC22920.1"/>
    <property type="molecule type" value="Genomic_DNA"/>
</dbReference>
<evidence type="ECO:0000313" key="2">
    <source>
        <dbReference type="Proteomes" id="UP000766486"/>
    </source>
</evidence>
<gene>
    <name evidence="1" type="ORF">CLO192961_LOCUS98178</name>
</gene>
<accession>A0ABY6TWT3</accession>